<dbReference type="NCBIfam" id="TIGR00157">
    <property type="entry name" value="ribosome small subunit-dependent GTPase A"/>
    <property type="match status" value="1"/>
</dbReference>
<feature type="binding site" evidence="10">
    <location>
        <begin position="114"/>
        <end position="117"/>
    </location>
    <ligand>
        <name>GTP</name>
        <dbReference type="ChEBI" id="CHEBI:37565"/>
    </ligand>
</feature>
<keyword evidence="6 10" id="KW-0378">Hydrolase</keyword>
<dbReference type="SUPFAM" id="SSF50249">
    <property type="entry name" value="Nucleic acid-binding proteins"/>
    <property type="match status" value="1"/>
</dbReference>
<keyword evidence="2 10" id="KW-0690">Ribosome biogenesis</keyword>
<keyword evidence="5 10" id="KW-0547">Nucleotide-binding</keyword>
<dbReference type="Pfam" id="PF03193">
    <property type="entry name" value="RsgA_GTPase"/>
    <property type="match status" value="1"/>
</dbReference>
<dbReference type="Pfam" id="PF16745">
    <property type="entry name" value="RsgA_N"/>
    <property type="match status" value="1"/>
</dbReference>
<dbReference type="PANTHER" id="PTHR32120:SF11">
    <property type="entry name" value="SMALL RIBOSOMAL SUBUNIT BIOGENESIS GTPASE RSGA 1, MITOCHONDRIAL-RELATED"/>
    <property type="match status" value="1"/>
</dbReference>
<dbReference type="CDD" id="cd01854">
    <property type="entry name" value="YjeQ_EngC"/>
    <property type="match status" value="1"/>
</dbReference>
<protein>
    <recommendedName>
        <fullName evidence="10">Small ribosomal subunit biogenesis GTPase RsgA</fullName>
        <ecNumber evidence="10">3.6.1.-</ecNumber>
    </recommendedName>
</protein>
<name>A0A1M7F0G1_9FIRM</name>
<comment type="cofactor">
    <cofactor evidence="10">
        <name>Zn(2+)</name>
        <dbReference type="ChEBI" id="CHEBI:29105"/>
    </cofactor>
    <text evidence="10">Binds 1 zinc ion per subunit.</text>
</comment>
<keyword evidence="4 10" id="KW-0699">rRNA-binding</keyword>
<evidence type="ECO:0000256" key="3">
    <source>
        <dbReference type="ARBA" id="ARBA00022723"/>
    </source>
</evidence>
<keyword evidence="8 10" id="KW-0694">RNA-binding</keyword>
<dbReference type="GO" id="GO:0046872">
    <property type="term" value="F:metal ion binding"/>
    <property type="evidence" value="ECO:0007669"/>
    <property type="project" value="UniProtKB-KW"/>
</dbReference>
<dbReference type="GO" id="GO:0042274">
    <property type="term" value="P:ribosomal small subunit biogenesis"/>
    <property type="evidence" value="ECO:0007669"/>
    <property type="project" value="UniProtKB-UniRule"/>
</dbReference>
<dbReference type="STRING" id="1120996.SAMN02746066_00306"/>
<comment type="similarity">
    <text evidence="10">Belongs to the TRAFAC class YlqF/YawG GTPase family. RsgA subfamily.</text>
</comment>
<evidence type="ECO:0000256" key="8">
    <source>
        <dbReference type="ARBA" id="ARBA00022884"/>
    </source>
</evidence>
<evidence type="ECO:0000256" key="7">
    <source>
        <dbReference type="ARBA" id="ARBA00022833"/>
    </source>
</evidence>
<dbReference type="CDD" id="cd04466">
    <property type="entry name" value="S1_YloQ_GTPase"/>
    <property type="match status" value="1"/>
</dbReference>
<feature type="binding site" evidence="10">
    <location>
        <position position="247"/>
    </location>
    <ligand>
        <name>Zn(2+)</name>
        <dbReference type="ChEBI" id="CHEBI:29105"/>
    </ligand>
</feature>
<dbReference type="PROSITE" id="PS51721">
    <property type="entry name" value="G_CP"/>
    <property type="match status" value="1"/>
</dbReference>
<dbReference type="AlphaFoldDB" id="A0A1M7F0G1"/>
<evidence type="ECO:0000256" key="4">
    <source>
        <dbReference type="ARBA" id="ARBA00022730"/>
    </source>
</evidence>
<feature type="domain" description="EngC GTPase" evidence="11">
    <location>
        <begin position="74"/>
        <end position="221"/>
    </location>
</feature>
<dbReference type="GO" id="GO:0003924">
    <property type="term" value="F:GTPase activity"/>
    <property type="evidence" value="ECO:0007669"/>
    <property type="project" value="UniProtKB-UniRule"/>
</dbReference>
<dbReference type="PANTHER" id="PTHR32120">
    <property type="entry name" value="SMALL RIBOSOMAL SUBUNIT BIOGENESIS GTPASE RSGA"/>
    <property type="match status" value="1"/>
</dbReference>
<keyword evidence="14" id="KW-1185">Reference proteome</keyword>
<dbReference type="Gene3D" id="3.40.50.300">
    <property type="entry name" value="P-loop containing nucleotide triphosphate hydrolases"/>
    <property type="match status" value="1"/>
</dbReference>
<dbReference type="InterPro" id="IPR012340">
    <property type="entry name" value="NA-bd_OB-fold"/>
</dbReference>
<comment type="subunit">
    <text evidence="10">Monomer. Associates with 30S ribosomal subunit, binds 16S rRNA.</text>
</comment>
<evidence type="ECO:0000256" key="9">
    <source>
        <dbReference type="ARBA" id="ARBA00023134"/>
    </source>
</evidence>
<keyword evidence="1 10" id="KW-0963">Cytoplasm</keyword>
<evidence type="ECO:0000259" key="11">
    <source>
        <dbReference type="PROSITE" id="PS50936"/>
    </source>
</evidence>
<comment type="subcellular location">
    <subcellularLocation>
        <location evidence="10">Cytoplasm</location>
    </subcellularLocation>
</comment>
<dbReference type="GO" id="GO:0019843">
    <property type="term" value="F:rRNA binding"/>
    <property type="evidence" value="ECO:0007669"/>
    <property type="project" value="UniProtKB-KW"/>
</dbReference>
<organism evidence="13 14">
    <name type="scientific">Anaerosporobacter mobilis DSM 15930</name>
    <dbReference type="NCBI Taxonomy" id="1120996"/>
    <lineage>
        <taxon>Bacteria</taxon>
        <taxon>Bacillati</taxon>
        <taxon>Bacillota</taxon>
        <taxon>Clostridia</taxon>
        <taxon>Lachnospirales</taxon>
        <taxon>Lachnospiraceae</taxon>
        <taxon>Anaerosporobacter</taxon>
    </lineage>
</organism>
<evidence type="ECO:0000256" key="1">
    <source>
        <dbReference type="ARBA" id="ARBA00022490"/>
    </source>
</evidence>
<dbReference type="EMBL" id="FRCP01000005">
    <property type="protein sequence ID" value="SHL97189.1"/>
    <property type="molecule type" value="Genomic_DNA"/>
</dbReference>
<reference evidence="13 14" key="1">
    <citation type="submission" date="2016-11" db="EMBL/GenBank/DDBJ databases">
        <authorList>
            <person name="Jaros S."/>
            <person name="Januszkiewicz K."/>
            <person name="Wedrychowicz H."/>
        </authorList>
    </citation>
    <scope>NUCLEOTIDE SEQUENCE [LARGE SCALE GENOMIC DNA]</scope>
    <source>
        <strain evidence="13 14">DSM 15930</strain>
    </source>
</reference>
<dbReference type="InterPro" id="IPR027417">
    <property type="entry name" value="P-loop_NTPase"/>
</dbReference>
<evidence type="ECO:0000259" key="12">
    <source>
        <dbReference type="PROSITE" id="PS51721"/>
    </source>
</evidence>
<keyword evidence="9 10" id="KW-0342">GTP-binding</keyword>
<dbReference type="InterPro" id="IPR030378">
    <property type="entry name" value="G_CP_dom"/>
</dbReference>
<dbReference type="RefSeq" id="WP_073282035.1">
    <property type="nucleotide sequence ID" value="NZ_FRCP01000005.1"/>
</dbReference>
<dbReference type="GO" id="GO:0005525">
    <property type="term" value="F:GTP binding"/>
    <property type="evidence" value="ECO:0007669"/>
    <property type="project" value="UniProtKB-UniRule"/>
</dbReference>
<dbReference type="InterPro" id="IPR031944">
    <property type="entry name" value="RsgA_N"/>
</dbReference>
<feature type="domain" description="CP-type G" evidence="12">
    <location>
        <begin position="65"/>
        <end position="223"/>
    </location>
</feature>
<evidence type="ECO:0000256" key="10">
    <source>
        <dbReference type="HAMAP-Rule" id="MF_01820"/>
    </source>
</evidence>
<proteinExistence type="inferred from homology"/>
<feature type="binding site" evidence="10">
    <location>
        <position position="260"/>
    </location>
    <ligand>
        <name>Zn(2+)</name>
        <dbReference type="ChEBI" id="CHEBI:29105"/>
    </ligand>
</feature>
<keyword evidence="7 10" id="KW-0862">Zinc</keyword>
<evidence type="ECO:0000256" key="5">
    <source>
        <dbReference type="ARBA" id="ARBA00022741"/>
    </source>
</evidence>
<dbReference type="Proteomes" id="UP000184038">
    <property type="component" value="Unassembled WGS sequence"/>
</dbReference>
<accession>A0A1M7F0G1</accession>
<keyword evidence="3 10" id="KW-0479">Metal-binding</keyword>
<dbReference type="GO" id="GO:0005737">
    <property type="term" value="C:cytoplasm"/>
    <property type="evidence" value="ECO:0007669"/>
    <property type="project" value="UniProtKB-SubCell"/>
</dbReference>
<dbReference type="HAMAP" id="MF_01820">
    <property type="entry name" value="GTPase_RsgA"/>
    <property type="match status" value="1"/>
</dbReference>
<dbReference type="Gene3D" id="2.40.50.140">
    <property type="entry name" value="Nucleic acid-binding proteins"/>
    <property type="match status" value="1"/>
</dbReference>
<dbReference type="SUPFAM" id="SSF52540">
    <property type="entry name" value="P-loop containing nucleoside triphosphate hydrolases"/>
    <property type="match status" value="1"/>
</dbReference>
<feature type="binding site" evidence="10">
    <location>
        <position position="254"/>
    </location>
    <ligand>
        <name>Zn(2+)</name>
        <dbReference type="ChEBI" id="CHEBI:29105"/>
    </ligand>
</feature>
<evidence type="ECO:0000313" key="14">
    <source>
        <dbReference type="Proteomes" id="UP000184038"/>
    </source>
</evidence>
<gene>
    <name evidence="10" type="primary">rsgA</name>
    <name evidence="13" type="ORF">SAMN02746066_00306</name>
</gene>
<feature type="binding site" evidence="10">
    <location>
        <begin position="165"/>
        <end position="173"/>
    </location>
    <ligand>
        <name>GTP</name>
        <dbReference type="ChEBI" id="CHEBI:37565"/>
    </ligand>
</feature>
<comment type="function">
    <text evidence="10">One of several proteins that assist in the late maturation steps of the functional core of the 30S ribosomal subunit. Helps release RbfA from mature subunits. May play a role in the assembly of ribosomal proteins into the subunit. Circularly permuted GTPase that catalyzes slow GTP hydrolysis, GTPase activity is stimulated by the 30S ribosomal subunit.</text>
</comment>
<dbReference type="PROSITE" id="PS50936">
    <property type="entry name" value="ENGC_GTPASE"/>
    <property type="match status" value="1"/>
</dbReference>
<dbReference type="Gene3D" id="1.10.40.50">
    <property type="entry name" value="Probable gtpase engc, domain 3"/>
    <property type="match status" value="1"/>
</dbReference>
<sequence length="292" mass="33134">MQGKIIKGIAGFYYIHVSQKGIYECKAKGIFRNQKIKPLVGDNVEIEVLDEEKKLGNIISILPRQNELIRPAVANVDQALVIFAAADPNPNLNLLDRFLIMMSKQEVETYVCFNKQDIVTAIEQKLLEETYRLGGYHVIFTSALQGEGLQQIKDIVKSKTTVLAGPSGVGKSSIINSLIPTAQMEVGSISEKIKRGKHTTRHSELFAIDDDSFIFDTPGFSSLYIDNFEKEELKSYFPEFLPYEEYCRFQGCAHINEPQCGVKQALEEGKISKTRYENYLLLYNELKDKKKY</sequence>
<evidence type="ECO:0000256" key="6">
    <source>
        <dbReference type="ARBA" id="ARBA00022801"/>
    </source>
</evidence>
<dbReference type="InterPro" id="IPR010914">
    <property type="entry name" value="RsgA_GTPase_dom"/>
</dbReference>
<evidence type="ECO:0000313" key="13">
    <source>
        <dbReference type="EMBL" id="SHL97189.1"/>
    </source>
</evidence>
<dbReference type="InterPro" id="IPR004881">
    <property type="entry name" value="Ribosome_biogen_GTPase_RsgA"/>
</dbReference>
<dbReference type="EC" id="3.6.1.-" evidence="10"/>
<evidence type="ECO:0000256" key="2">
    <source>
        <dbReference type="ARBA" id="ARBA00022517"/>
    </source>
</evidence>
<dbReference type="OrthoDB" id="9809485at2"/>
<feature type="binding site" evidence="10">
    <location>
        <position position="252"/>
    </location>
    <ligand>
        <name>Zn(2+)</name>
        <dbReference type="ChEBI" id="CHEBI:29105"/>
    </ligand>
</feature>